<dbReference type="Gene3D" id="1.20.5.1070">
    <property type="entry name" value="Head and neck region of the ectodomain of NDV fusion glycoprotein"/>
    <property type="match status" value="1"/>
</dbReference>
<keyword evidence="1" id="KW-0175">Coiled coil</keyword>
<evidence type="ECO:0000313" key="2">
    <source>
        <dbReference type="EMBL" id="KMO39533.1"/>
    </source>
</evidence>
<dbReference type="OrthoDB" id="9914634at2"/>
<dbReference type="RefSeq" id="WP_048462554.1">
    <property type="nucleotide sequence ID" value="NZ_JBNTQU010000011.1"/>
</dbReference>
<evidence type="ECO:0000256" key="1">
    <source>
        <dbReference type="SAM" id="Coils"/>
    </source>
</evidence>
<dbReference type="PATRIC" id="fig|270351.6.peg.4690"/>
<comment type="caution">
    <text evidence="2">The sequence shown here is derived from an EMBL/GenBank/DDBJ whole genome shotgun (WGS) entry which is preliminary data.</text>
</comment>
<reference evidence="2 3" key="1">
    <citation type="submission" date="2015-03" db="EMBL/GenBank/DDBJ databases">
        <title>Genome sequencing of Methylobacterium aquaticum DSM16371 type strain.</title>
        <authorList>
            <person name="Chaudhry V."/>
            <person name="Patil P.B."/>
        </authorList>
    </citation>
    <scope>NUCLEOTIDE SEQUENCE [LARGE SCALE GENOMIC DNA]</scope>
    <source>
        <strain evidence="2 3">DSM 16371</strain>
    </source>
</reference>
<protein>
    <submittedName>
        <fullName evidence="2">Uncharacterized protein</fullName>
    </submittedName>
</protein>
<feature type="coiled-coil region" evidence="1">
    <location>
        <begin position="40"/>
        <end position="67"/>
    </location>
</feature>
<gene>
    <name evidence="2" type="ORF">VP06_04005</name>
</gene>
<sequence>MTGVATSILDLVIGIDRKIDGVAADIRELNDRMASVGTQLATADRGLDRLGQRLERIERRLARIENHV</sequence>
<proteinExistence type="predicted"/>
<name>A0A0J6T1T3_9HYPH</name>
<evidence type="ECO:0000313" key="3">
    <source>
        <dbReference type="Proteomes" id="UP000035929"/>
    </source>
</evidence>
<dbReference type="EMBL" id="LABX01000031">
    <property type="protein sequence ID" value="KMO39533.1"/>
    <property type="molecule type" value="Genomic_DNA"/>
</dbReference>
<dbReference type="AlphaFoldDB" id="A0A0J6T1T3"/>
<accession>A0A0J6T1T3</accession>
<dbReference type="Proteomes" id="UP000035929">
    <property type="component" value="Unassembled WGS sequence"/>
</dbReference>
<organism evidence="2 3">
    <name type="scientific">Methylobacterium aquaticum</name>
    <dbReference type="NCBI Taxonomy" id="270351"/>
    <lineage>
        <taxon>Bacteria</taxon>
        <taxon>Pseudomonadati</taxon>
        <taxon>Pseudomonadota</taxon>
        <taxon>Alphaproteobacteria</taxon>
        <taxon>Hyphomicrobiales</taxon>
        <taxon>Methylobacteriaceae</taxon>
        <taxon>Methylobacterium</taxon>
    </lineage>
</organism>